<protein>
    <submittedName>
        <fullName evidence="2">Uncharacterized protein</fullName>
    </submittedName>
</protein>
<dbReference type="Gramene" id="ORUFI03G23550.1">
    <property type="protein sequence ID" value="ORUFI03G23550.1"/>
    <property type="gene ID" value="ORUFI03G23550"/>
</dbReference>
<evidence type="ECO:0000256" key="1">
    <source>
        <dbReference type="SAM" id="MobiDB-lite"/>
    </source>
</evidence>
<keyword evidence="3" id="KW-1185">Reference proteome</keyword>
<dbReference type="HOGENOM" id="CLU_2726639_0_0_1"/>
<evidence type="ECO:0000313" key="2">
    <source>
        <dbReference type="EnsemblPlants" id="ORUFI03G23550.1"/>
    </source>
</evidence>
<feature type="region of interest" description="Disordered" evidence="1">
    <location>
        <begin position="1"/>
        <end position="53"/>
    </location>
</feature>
<accession>A0A0E0NX31</accession>
<dbReference type="Proteomes" id="UP000008022">
    <property type="component" value="Unassembled WGS sequence"/>
</dbReference>
<proteinExistence type="predicted"/>
<reference evidence="2" key="2">
    <citation type="submission" date="2015-06" db="UniProtKB">
        <authorList>
            <consortium name="EnsemblPlants"/>
        </authorList>
    </citation>
    <scope>IDENTIFICATION</scope>
</reference>
<name>A0A0E0NX31_ORYRU</name>
<reference evidence="3" key="1">
    <citation type="submission" date="2013-06" db="EMBL/GenBank/DDBJ databases">
        <authorList>
            <person name="Zhao Q."/>
        </authorList>
    </citation>
    <scope>NUCLEOTIDE SEQUENCE</scope>
    <source>
        <strain evidence="3">cv. W1943</strain>
    </source>
</reference>
<dbReference type="EnsemblPlants" id="ORUFI03G23550.1">
    <property type="protein sequence ID" value="ORUFI03G23550.1"/>
    <property type="gene ID" value="ORUFI03G23550"/>
</dbReference>
<evidence type="ECO:0000313" key="3">
    <source>
        <dbReference type="Proteomes" id="UP000008022"/>
    </source>
</evidence>
<organism evidence="2 3">
    <name type="scientific">Oryza rufipogon</name>
    <name type="common">Brownbeard rice</name>
    <name type="synonym">Asian wild rice</name>
    <dbReference type="NCBI Taxonomy" id="4529"/>
    <lineage>
        <taxon>Eukaryota</taxon>
        <taxon>Viridiplantae</taxon>
        <taxon>Streptophyta</taxon>
        <taxon>Embryophyta</taxon>
        <taxon>Tracheophyta</taxon>
        <taxon>Spermatophyta</taxon>
        <taxon>Magnoliopsida</taxon>
        <taxon>Liliopsida</taxon>
        <taxon>Poales</taxon>
        <taxon>Poaceae</taxon>
        <taxon>BOP clade</taxon>
        <taxon>Oryzoideae</taxon>
        <taxon>Oryzeae</taxon>
        <taxon>Oryzinae</taxon>
        <taxon>Oryza</taxon>
    </lineage>
</organism>
<sequence>MEWRKGAWLPQATLSSGSGMPFPLLQAGDDESTTTEGKTADGTNGKRASDPSVEIDNYGKLPWLEAERRCNI</sequence>
<dbReference type="AlphaFoldDB" id="A0A0E0NX31"/>